<reference evidence="10 11" key="1">
    <citation type="journal article" date="2019" name="Int. J. Syst. Evol. Microbiol.">
        <title>The Global Catalogue of Microorganisms (GCM) 10K type strain sequencing project: providing services to taxonomists for standard genome sequencing and annotation.</title>
        <authorList>
            <consortium name="The Broad Institute Genomics Platform"/>
            <consortium name="The Broad Institute Genome Sequencing Center for Infectious Disease"/>
            <person name="Wu L."/>
            <person name="Ma J."/>
        </authorList>
    </citation>
    <scope>NUCLEOTIDE SEQUENCE [LARGE SCALE GENOMIC DNA]</scope>
    <source>
        <strain evidence="10 11">XZYJ18</strain>
    </source>
</reference>
<evidence type="ECO:0000256" key="5">
    <source>
        <dbReference type="ARBA" id="ARBA00023012"/>
    </source>
</evidence>
<dbReference type="InterPro" id="IPR036890">
    <property type="entry name" value="HATPase_C_sf"/>
</dbReference>
<feature type="domain" description="PAS" evidence="8">
    <location>
        <begin position="144"/>
        <end position="213"/>
    </location>
</feature>
<evidence type="ECO:0000313" key="11">
    <source>
        <dbReference type="Proteomes" id="UP001595945"/>
    </source>
</evidence>
<name>A0ABD5QAK7_9EURY</name>
<dbReference type="EMBL" id="JBHSHT010000004">
    <property type="protein sequence ID" value="MFC4826999.1"/>
    <property type="molecule type" value="Genomic_DNA"/>
</dbReference>
<feature type="transmembrane region" description="Helical" evidence="6">
    <location>
        <begin position="45"/>
        <end position="64"/>
    </location>
</feature>
<dbReference type="GO" id="GO:0004673">
    <property type="term" value="F:protein histidine kinase activity"/>
    <property type="evidence" value="ECO:0007669"/>
    <property type="project" value="UniProtKB-EC"/>
</dbReference>
<dbReference type="Gene3D" id="3.30.565.10">
    <property type="entry name" value="Histidine kinase-like ATPase, C-terminal domain"/>
    <property type="match status" value="1"/>
</dbReference>
<sequence length="478" mass="52403">MGYLARGIERVGGRRIIFALGGLYIVIAASFPITLAVGERTVNDVFIISLLVGASGLALSYGGYRLPETDVRPDLYHVVAGWCLRAIEVMVGVLLFIALVTNMSDPLANFLILPALASVAGLGMGYHDGQAQTRAVDAEEYSRELERYQTIVETVNDGIYVVNGDGHFTMVNEAYAEMLGYDREELLGSHTSFVAEDAETLADEIRRDLVADDSETGTYEATLRTASGEQIEAEATMALLPTRDSDGHDRVAVVRDVTERNERERQLERRNEQLDNFASLLAHELRNPVNIGQIYSQQLPQEKANPQAVEYVTEAFDRIEDMIEVMLLVARGREAVSECSTVQLADAARQAWDEADTSEATLEVTTDRTIEVDDTYIRHLFRNLFENAVEHGGASVTITVGDLPTGFYVADDGCGIEPDKQKVVFETGYTSSASEGGMGLGLTFVQEMADVYGWDCSVTESTDGGAQFQFENVTSTHV</sequence>
<evidence type="ECO:0000256" key="2">
    <source>
        <dbReference type="ARBA" id="ARBA00012438"/>
    </source>
</evidence>
<dbReference type="Gene3D" id="1.10.287.130">
    <property type="match status" value="1"/>
</dbReference>
<dbReference type="InterPro" id="IPR005467">
    <property type="entry name" value="His_kinase_dom"/>
</dbReference>
<feature type="transmembrane region" description="Helical" evidence="6">
    <location>
        <begin position="107"/>
        <end position="126"/>
    </location>
</feature>
<dbReference type="SUPFAM" id="SSF55874">
    <property type="entry name" value="ATPase domain of HSP90 chaperone/DNA topoisomerase II/histidine kinase"/>
    <property type="match status" value="1"/>
</dbReference>
<keyword evidence="5" id="KW-0902">Two-component regulatory system</keyword>
<dbReference type="PROSITE" id="PS50112">
    <property type="entry name" value="PAS"/>
    <property type="match status" value="1"/>
</dbReference>
<organism evidence="10 11">
    <name type="scientific">Halorussus aquaticus</name>
    <dbReference type="NCBI Taxonomy" id="2953748"/>
    <lineage>
        <taxon>Archaea</taxon>
        <taxon>Methanobacteriati</taxon>
        <taxon>Methanobacteriota</taxon>
        <taxon>Stenosarchaea group</taxon>
        <taxon>Halobacteria</taxon>
        <taxon>Halobacteriales</taxon>
        <taxon>Haladaptataceae</taxon>
        <taxon>Halorussus</taxon>
    </lineage>
</organism>
<dbReference type="Pfam" id="PF02518">
    <property type="entry name" value="HATPase_c"/>
    <property type="match status" value="1"/>
</dbReference>
<dbReference type="GO" id="GO:0000160">
    <property type="term" value="P:phosphorelay signal transduction system"/>
    <property type="evidence" value="ECO:0007669"/>
    <property type="project" value="UniProtKB-KW"/>
</dbReference>
<feature type="transmembrane region" description="Helical" evidence="6">
    <location>
        <begin position="76"/>
        <end position="100"/>
    </location>
</feature>
<evidence type="ECO:0000256" key="6">
    <source>
        <dbReference type="SAM" id="Phobius"/>
    </source>
</evidence>
<gene>
    <name evidence="10" type="ORF">ACFO9K_22365</name>
</gene>
<dbReference type="PROSITE" id="PS50109">
    <property type="entry name" value="HIS_KIN"/>
    <property type="match status" value="1"/>
</dbReference>
<feature type="domain" description="Histidine kinase" evidence="7">
    <location>
        <begin position="280"/>
        <end position="476"/>
    </location>
</feature>
<dbReference type="InterPro" id="IPR013767">
    <property type="entry name" value="PAS_fold"/>
</dbReference>
<dbReference type="InterPro" id="IPR000014">
    <property type="entry name" value="PAS"/>
</dbReference>
<keyword evidence="3" id="KW-0808">Transferase</keyword>
<evidence type="ECO:0000313" key="10">
    <source>
        <dbReference type="EMBL" id="MFC4826999.1"/>
    </source>
</evidence>
<dbReference type="InterPro" id="IPR035965">
    <property type="entry name" value="PAS-like_dom_sf"/>
</dbReference>
<dbReference type="Gene3D" id="3.30.450.20">
    <property type="entry name" value="PAS domain"/>
    <property type="match status" value="1"/>
</dbReference>
<dbReference type="Pfam" id="PF00989">
    <property type="entry name" value="PAS"/>
    <property type="match status" value="1"/>
</dbReference>
<evidence type="ECO:0000259" key="7">
    <source>
        <dbReference type="PROSITE" id="PS50109"/>
    </source>
</evidence>
<dbReference type="InterPro" id="IPR036097">
    <property type="entry name" value="HisK_dim/P_sf"/>
</dbReference>
<dbReference type="CDD" id="cd00130">
    <property type="entry name" value="PAS"/>
    <property type="match status" value="1"/>
</dbReference>
<dbReference type="SMART" id="SM00388">
    <property type="entry name" value="HisKA"/>
    <property type="match status" value="1"/>
</dbReference>
<keyword evidence="6" id="KW-0812">Transmembrane</keyword>
<feature type="domain" description="PAC" evidence="9">
    <location>
        <begin position="217"/>
        <end position="269"/>
    </location>
</feature>
<dbReference type="EC" id="2.7.13.3" evidence="2"/>
<dbReference type="InterPro" id="IPR003661">
    <property type="entry name" value="HisK_dim/P_dom"/>
</dbReference>
<evidence type="ECO:0000256" key="4">
    <source>
        <dbReference type="ARBA" id="ARBA00022777"/>
    </source>
</evidence>
<dbReference type="GeneID" id="73047443"/>
<dbReference type="AlphaFoldDB" id="A0ABD5QAK7"/>
<dbReference type="Pfam" id="PF00512">
    <property type="entry name" value="HisKA"/>
    <property type="match status" value="1"/>
</dbReference>
<proteinExistence type="predicted"/>
<dbReference type="PANTHER" id="PTHR43711:SF1">
    <property type="entry name" value="HISTIDINE KINASE 1"/>
    <property type="match status" value="1"/>
</dbReference>
<keyword evidence="6" id="KW-0472">Membrane</keyword>
<dbReference type="RefSeq" id="WP_254270671.1">
    <property type="nucleotide sequence ID" value="NZ_CP100402.1"/>
</dbReference>
<dbReference type="InterPro" id="IPR050736">
    <property type="entry name" value="Sensor_HK_Regulatory"/>
</dbReference>
<keyword evidence="11" id="KW-1185">Reference proteome</keyword>
<evidence type="ECO:0000256" key="1">
    <source>
        <dbReference type="ARBA" id="ARBA00000085"/>
    </source>
</evidence>
<dbReference type="SMART" id="SM00091">
    <property type="entry name" value="PAS"/>
    <property type="match status" value="1"/>
</dbReference>
<dbReference type="PANTHER" id="PTHR43711">
    <property type="entry name" value="TWO-COMPONENT HISTIDINE KINASE"/>
    <property type="match status" value="1"/>
</dbReference>
<keyword evidence="4" id="KW-0418">Kinase</keyword>
<dbReference type="CDD" id="cd00082">
    <property type="entry name" value="HisKA"/>
    <property type="match status" value="1"/>
</dbReference>
<evidence type="ECO:0000256" key="3">
    <source>
        <dbReference type="ARBA" id="ARBA00022679"/>
    </source>
</evidence>
<dbReference type="Pfam" id="PF16926">
    <property type="entry name" value="HisKA_4TM"/>
    <property type="match status" value="1"/>
</dbReference>
<accession>A0ABD5QAK7</accession>
<dbReference type="InterPro" id="IPR003594">
    <property type="entry name" value="HATPase_dom"/>
</dbReference>
<protein>
    <recommendedName>
        <fullName evidence="2">histidine kinase</fullName>
        <ecNumber evidence="2">2.7.13.3</ecNumber>
    </recommendedName>
</protein>
<dbReference type="SUPFAM" id="SSF55785">
    <property type="entry name" value="PYP-like sensor domain (PAS domain)"/>
    <property type="match status" value="1"/>
</dbReference>
<dbReference type="PROSITE" id="PS50113">
    <property type="entry name" value="PAC"/>
    <property type="match status" value="1"/>
</dbReference>
<evidence type="ECO:0000259" key="9">
    <source>
        <dbReference type="PROSITE" id="PS50113"/>
    </source>
</evidence>
<comment type="caution">
    <text evidence="10">The sequence shown here is derived from an EMBL/GenBank/DDBJ whole genome shotgun (WGS) entry which is preliminary data.</text>
</comment>
<comment type="catalytic activity">
    <reaction evidence="1">
        <text>ATP + protein L-histidine = ADP + protein N-phospho-L-histidine.</text>
        <dbReference type="EC" id="2.7.13.3"/>
    </reaction>
</comment>
<dbReference type="SMART" id="SM00387">
    <property type="entry name" value="HATPase_c"/>
    <property type="match status" value="1"/>
</dbReference>
<evidence type="ECO:0000259" key="8">
    <source>
        <dbReference type="PROSITE" id="PS50112"/>
    </source>
</evidence>
<feature type="transmembrane region" description="Helical" evidence="6">
    <location>
        <begin position="16"/>
        <end position="38"/>
    </location>
</feature>
<dbReference type="InterPro" id="IPR000700">
    <property type="entry name" value="PAS-assoc_C"/>
</dbReference>
<dbReference type="Proteomes" id="UP001595945">
    <property type="component" value="Unassembled WGS sequence"/>
</dbReference>
<keyword evidence="6" id="KW-1133">Transmembrane helix</keyword>
<dbReference type="NCBIfam" id="TIGR00229">
    <property type="entry name" value="sensory_box"/>
    <property type="match status" value="1"/>
</dbReference>
<dbReference type="InterPro" id="IPR031623">
    <property type="entry name" value="HisKA_4TM"/>
</dbReference>
<dbReference type="SUPFAM" id="SSF47384">
    <property type="entry name" value="Homodimeric domain of signal transducing histidine kinase"/>
    <property type="match status" value="1"/>
</dbReference>